<dbReference type="InterPro" id="IPR006330">
    <property type="entry name" value="Ado/ade_deaminase"/>
</dbReference>
<dbReference type="PANTHER" id="PTHR43114">
    <property type="entry name" value="ADENINE DEAMINASE"/>
    <property type="match status" value="1"/>
</dbReference>
<keyword evidence="8" id="KW-1185">Reference proteome</keyword>
<evidence type="ECO:0000256" key="3">
    <source>
        <dbReference type="ARBA" id="ARBA00022723"/>
    </source>
</evidence>
<proteinExistence type="inferred from homology"/>
<dbReference type="RefSeq" id="WP_146355236.1">
    <property type="nucleotide sequence ID" value="NZ_VOBR01000017.1"/>
</dbReference>
<comment type="cofactor">
    <cofactor evidence="1">
        <name>Zn(2+)</name>
        <dbReference type="ChEBI" id="CHEBI:29105"/>
    </cofactor>
</comment>
<dbReference type="GO" id="GO:0019239">
    <property type="term" value="F:deaminase activity"/>
    <property type="evidence" value="ECO:0007669"/>
    <property type="project" value="InterPro"/>
</dbReference>
<dbReference type="Pfam" id="PF00962">
    <property type="entry name" value="A_deaminase"/>
    <property type="match status" value="1"/>
</dbReference>
<dbReference type="InterPro" id="IPR032466">
    <property type="entry name" value="Metal_Hydrolase"/>
</dbReference>
<dbReference type="PANTHER" id="PTHR43114:SF6">
    <property type="entry name" value="ADENINE DEAMINASE"/>
    <property type="match status" value="1"/>
</dbReference>
<evidence type="ECO:0000313" key="8">
    <source>
        <dbReference type="Proteomes" id="UP000316639"/>
    </source>
</evidence>
<evidence type="ECO:0000256" key="1">
    <source>
        <dbReference type="ARBA" id="ARBA00001947"/>
    </source>
</evidence>
<dbReference type="GO" id="GO:0046872">
    <property type="term" value="F:metal ion binding"/>
    <property type="evidence" value="ECO:0007669"/>
    <property type="project" value="UniProtKB-KW"/>
</dbReference>
<accession>A0A563EP27</accession>
<gene>
    <name evidence="7" type="ORF">FKR81_25660</name>
</gene>
<keyword evidence="5" id="KW-0862">Zinc</keyword>
<organism evidence="7 8">
    <name type="scientific">Lentzea tibetensis</name>
    <dbReference type="NCBI Taxonomy" id="2591470"/>
    <lineage>
        <taxon>Bacteria</taxon>
        <taxon>Bacillati</taxon>
        <taxon>Actinomycetota</taxon>
        <taxon>Actinomycetes</taxon>
        <taxon>Pseudonocardiales</taxon>
        <taxon>Pseudonocardiaceae</taxon>
        <taxon>Lentzea</taxon>
    </lineage>
</organism>
<dbReference type="EMBL" id="VOBR01000017">
    <property type="protein sequence ID" value="TWP49062.1"/>
    <property type="molecule type" value="Genomic_DNA"/>
</dbReference>
<sequence>MRRALSDFVAALPKVELHLHLVGAASLDTVLTLAGNHPDGPVPTDENELREFYAFTDFRHFIEVYGKVNDLVTTGEDVTTLVVGLARDAARSNVRYAEVTVSATSHLRVGIAPDELTEALERGRAAAKADHGVELAWIFDVPGLCDQDFGLTSADYATKYRPDGTVGFGLGGFEADAPRAAFKDAFARARDAGLHCVPHAGETTPSSEIWAALTHLHAERIGHGVSAVDDPDLLKHLADHGIPLEVCPTSNLRTGVISQLSTHPLPRLLDAGVAVTLSTDDPGMFHTDLDHEYVLCAEEFGLGTSDLAAIALAGVDASFAPDETKSAIRAEIATL</sequence>
<comment type="caution">
    <text evidence="7">The sequence shown here is derived from an EMBL/GenBank/DDBJ whole genome shotgun (WGS) entry which is preliminary data.</text>
</comment>
<evidence type="ECO:0000256" key="4">
    <source>
        <dbReference type="ARBA" id="ARBA00022801"/>
    </source>
</evidence>
<evidence type="ECO:0000256" key="5">
    <source>
        <dbReference type="ARBA" id="ARBA00022833"/>
    </source>
</evidence>
<feature type="domain" description="Adenosine deaminase" evidence="6">
    <location>
        <begin position="13"/>
        <end position="334"/>
    </location>
</feature>
<keyword evidence="3" id="KW-0479">Metal-binding</keyword>
<reference evidence="7 8" key="1">
    <citation type="submission" date="2019-07" db="EMBL/GenBank/DDBJ databases">
        <title>Lentzea xizangensis sp. nov., isolated from Qinghai-Tibetan Plateau Soils.</title>
        <authorList>
            <person name="Huang J."/>
        </authorList>
    </citation>
    <scope>NUCLEOTIDE SEQUENCE [LARGE SCALE GENOMIC DNA]</scope>
    <source>
        <strain evidence="7 8">FXJ1.1311</strain>
    </source>
</reference>
<dbReference type="OrthoDB" id="105475at2"/>
<evidence type="ECO:0000256" key="2">
    <source>
        <dbReference type="ARBA" id="ARBA00006676"/>
    </source>
</evidence>
<dbReference type="Proteomes" id="UP000316639">
    <property type="component" value="Unassembled WGS sequence"/>
</dbReference>
<dbReference type="GO" id="GO:0016814">
    <property type="term" value="F:hydrolase activity, acting on carbon-nitrogen (but not peptide) bonds, in cyclic amidines"/>
    <property type="evidence" value="ECO:0007669"/>
    <property type="project" value="UniProtKB-ARBA"/>
</dbReference>
<dbReference type="EC" id="3.5.4.4" evidence="7"/>
<dbReference type="NCBIfam" id="TIGR01430">
    <property type="entry name" value="aden_deam"/>
    <property type="match status" value="1"/>
</dbReference>
<name>A0A563EP27_9PSEU</name>
<evidence type="ECO:0000313" key="7">
    <source>
        <dbReference type="EMBL" id="TWP49062.1"/>
    </source>
</evidence>
<dbReference type="Gene3D" id="3.20.20.140">
    <property type="entry name" value="Metal-dependent hydrolases"/>
    <property type="match status" value="1"/>
</dbReference>
<dbReference type="AlphaFoldDB" id="A0A563EP27"/>
<evidence type="ECO:0000259" key="6">
    <source>
        <dbReference type="Pfam" id="PF00962"/>
    </source>
</evidence>
<dbReference type="InterPro" id="IPR001365">
    <property type="entry name" value="A_deaminase_dom"/>
</dbReference>
<keyword evidence="4 7" id="KW-0378">Hydrolase</keyword>
<protein>
    <submittedName>
        <fullName evidence="7">Adenosine deaminase</fullName>
        <ecNumber evidence="7">3.5.4.4</ecNumber>
    </submittedName>
</protein>
<dbReference type="SUPFAM" id="SSF51556">
    <property type="entry name" value="Metallo-dependent hydrolases"/>
    <property type="match status" value="1"/>
</dbReference>
<comment type="similarity">
    <text evidence="2">Belongs to the metallo-dependent hydrolases superfamily. Adenosine and AMP deaminases family.</text>
</comment>